<comment type="similarity">
    <text evidence="2 10">Belongs to the Wnt family.</text>
</comment>
<protein>
    <recommendedName>
        <fullName evidence="10">Protein Wnt</fullName>
    </recommendedName>
</protein>
<gene>
    <name evidence="12" type="primary">wnt7</name>
</gene>
<dbReference type="PANTHER" id="PTHR12027">
    <property type="entry name" value="WNT RELATED"/>
    <property type="match status" value="1"/>
</dbReference>
<dbReference type="AlphaFoldDB" id="A0A1L7NTJ8"/>
<name>A0A1L7NTJ8_HEMPU</name>
<accession>A0A1L7NTJ8</accession>
<evidence type="ECO:0000256" key="1">
    <source>
        <dbReference type="ARBA" id="ARBA00004498"/>
    </source>
</evidence>
<keyword evidence="9" id="KW-0449">Lipoprotein</keyword>
<dbReference type="GO" id="GO:0045165">
    <property type="term" value="P:cell fate commitment"/>
    <property type="evidence" value="ECO:0007669"/>
    <property type="project" value="TreeGrafter"/>
</dbReference>
<evidence type="ECO:0000256" key="7">
    <source>
        <dbReference type="ARBA" id="ARBA00023157"/>
    </source>
</evidence>
<keyword evidence="5" id="KW-0272">Extracellular matrix</keyword>
<feature type="chain" id="PRO_5012543967" description="Protein Wnt" evidence="11">
    <location>
        <begin position="26"/>
        <end position="353"/>
    </location>
</feature>
<dbReference type="PANTHER" id="PTHR12027:SF112">
    <property type="entry name" value="PROTEIN WNT-2"/>
    <property type="match status" value="1"/>
</dbReference>
<dbReference type="GO" id="GO:0005109">
    <property type="term" value="F:frizzled binding"/>
    <property type="evidence" value="ECO:0007669"/>
    <property type="project" value="TreeGrafter"/>
</dbReference>
<evidence type="ECO:0000256" key="10">
    <source>
        <dbReference type="RuleBase" id="RU003500"/>
    </source>
</evidence>
<evidence type="ECO:0000256" key="11">
    <source>
        <dbReference type="SAM" id="SignalP"/>
    </source>
</evidence>
<dbReference type="GO" id="GO:0030182">
    <property type="term" value="P:neuron differentiation"/>
    <property type="evidence" value="ECO:0007669"/>
    <property type="project" value="TreeGrafter"/>
</dbReference>
<comment type="subcellular location">
    <subcellularLocation>
        <location evidence="1 10">Secreted</location>
        <location evidence="1 10">Extracellular space</location>
        <location evidence="1 10">Extracellular matrix</location>
    </subcellularLocation>
</comment>
<dbReference type="GO" id="GO:0005125">
    <property type="term" value="F:cytokine activity"/>
    <property type="evidence" value="ECO:0007669"/>
    <property type="project" value="TreeGrafter"/>
</dbReference>
<evidence type="ECO:0000256" key="8">
    <source>
        <dbReference type="ARBA" id="ARBA00023180"/>
    </source>
</evidence>
<dbReference type="PROSITE" id="PS00246">
    <property type="entry name" value="WNT1"/>
    <property type="match status" value="1"/>
</dbReference>
<dbReference type="EMBL" id="LC064119">
    <property type="protein sequence ID" value="BAW33242.1"/>
    <property type="molecule type" value="mRNA"/>
</dbReference>
<keyword evidence="3 10" id="KW-0217">Developmental protein</keyword>
<dbReference type="GO" id="GO:0005615">
    <property type="term" value="C:extracellular space"/>
    <property type="evidence" value="ECO:0007669"/>
    <property type="project" value="TreeGrafter"/>
</dbReference>
<organism evidence="12">
    <name type="scientific">Hemicentrotus pulcherrimus</name>
    <name type="common">Sea urchin</name>
    <name type="synonym">Strongylocentrotus pulcherrimus</name>
    <dbReference type="NCBI Taxonomy" id="7650"/>
    <lineage>
        <taxon>Eukaryota</taxon>
        <taxon>Metazoa</taxon>
        <taxon>Echinodermata</taxon>
        <taxon>Eleutherozoa</taxon>
        <taxon>Echinozoa</taxon>
        <taxon>Echinoidea</taxon>
        <taxon>Euechinoidea</taxon>
        <taxon>Echinacea</taxon>
        <taxon>Camarodonta</taxon>
        <taxon>Echinidea</taxon>
        <taxon>Strongylocentrotidae</taxon>
        <taxon>Hemicentrotus</taxon>
    </lineage>
</organism>
<reference evidence="12" key="1">
    <citation type="journal article" date="2016" name="PLoS Genet.">
        <title>Cooperative Wnt-Nodal Signals Regulate the Patterning of Anterior Neuroectoderm.</title>
        <authorList>
            <person name="Yaguchi J."/>
            <person name="Takeda N."/>
            <person name="Inaba K."/>
            <person name="Yaguchi S."/>
        </authorList>
    </citation>
    <scope>NUCLEOTIDE SEQUENCE</scope>
</reference>
<dbReference type="InterPro" id="IPR018161">
    <property type="entry name" value="Wnt_CS"/>
</dbReference>
<dbReference type="SMART" id="SM00097">
    <property type="entry name" value="WNT1"/>
    <property type="match status" value="1"/>
</dbReference>
<comment type="function">
    <text evidence="10">Ligand for members of the frizzled family of seven transmembrane receptors.</text>
</comment>
<evidence type="ECO:0000256" key="9">
    <source>
        <dbReference type="ARBA" id="ARBA00023288"/>
    </source>
</evidence>
<evidence type="ECO:0000256" key="4">
    <source>
        <dbReference type="ARBA" id="ARBA00022525"/>
    </source>
</evidence>
<sequence>MRPNLVWLFHIILLVEFSHQPKLLALSSVVALGANAICNRIPGLAPRQRAICQRRPDAIVAIGEGAQKAVQECRFQFRNGRWNCTLPKYDETIFTQDVPADSRAGNREAAFRKAITSAGITHAITEACMQGNLTNCSCDRSKETGVTDEGWRWGGCSADVEYGLRFSRLFVDSGEVANNAKTLMNLHNNEVGRKVVEDHVGMECKCHGVSGSCTTKTCWTMLPNFRSVGDVLKEKYERTLQVEPVKAKRTRRPTFLKVKDSENYRKPRLSHLVFLHRSPNYCEFDENNGSMGTVGRRCNRTSTSTDSCDLMCCGRGYNTHQYTKIWQCNCKFYWCCYVRCNQCSEQTEEYTCK</sequence>
<dbReference type="GO" id="GO:0060070">
    <property type="term" value="P:canonical Wnt signaling pathway"/>
    <property type="evidence" value="ECO:0007669"/>
    <property type="project" value="TreeGrafter"/>
</dbReference>
<dbReference type="CDD" id="cd19339">
    <property type="entry name" value="Wnt_Wnt7"/>
    <property type="match status" value="1"/>
</dbReference>
<evidence type="ECO:0000313" key="12">
    <source>
        <dbReference type="EMBL" id="BAW33242.1"/>
    </source>
</evidence>
<feature type="signal peptide" evidence="11">
    <location>
        <begin position="1"/>
        <end position="25"/>
    </location>
</feature>
<keyword evidence="6 10" id="KW-0879">Wnt signaling pathway</keyword>
<dbReference type="Gene3D" id="3.30.2460.20">
    <property type="match status" value="1"/>
</dbReference>
<dbReference type="Pfam" id="PF00110">
    <property type="entry name" value="wnt"/>
    <property type="match status" value="1"/>
</dbReference>
<dbReference type="FunFam" id="3.30.2460.20:FF:000001">
    <property type="entry name" value="Wnt homolog"/>
    <property type="match status" value="1"/>
</dbReference>
<proteinExistence type="evidence at transcript level"/>
<keyword evidence="4" id="KW-0964">Secreted</keyword>
<keyword evidence="11" id="KW-0732">Signal</keyword>
<evidence type="ECO:0000256" key="2">
    <source>
        <dbReference type="ARBA" id="ARBA00005683"/>
    </source>
</evidence>
<evidence type="ECO:0000256" key="5">
    <source>
        <dbReference type="ARBA" id="ARBA00022530"/>
    </source>
</evidence>
<dbReference type="InterPro" id="IPR005817">
    <property type="entry name" value="Wnt"/>
</dbReference>
<keyword evidence="7" id="KW-1015">Disulfide bond</keyword>
<evidence type="ECO:0000256" key="6">
    <source>
        <dbReference type="ARBA" id="ARBA00022687"/>
    </source>
</evidence>
<dbReference type="GO" id="GO:0046330">
    <property type="term" value="P:positive regulation of JNK cascade"/>
    <property type="evidence" value="ECO:0007669"/>
    <property type="project" value="TreeGrafter"/>
</dbReference>
<keyword evidence="8" id="KW-0325">Glycoprotein</keyword>
<dbReference type="PRINTS" id="PR01349">
    <property type="entry name" value="WNTPROTEIN"/>
</dbReference>
<evidence type="ECO:0000256" key="3">
    <source>
        <dbReference type="ARBA" id="ARBA00022473"/>
    </source>
</evidence>
<dbReference type="InterPro" id="IPR043158">
    <property type="entry name" value="Wnt_C"/>
</dbReference>